<dbReference type="InterPro" id="IPR036621">
    <property type="entry name" value="Anticodon-bd_dom_sf"/>
</dbReference>
<dbReference type="SUPFAM" id="SSF55186">
    <property type="entry name" value="ThrRS/AlaRS common domain"/>
    <property type="match status" value="1"/>
</dbReference>
<feature type="domain" description="Aminoacyl-transfer RNA synthetases class-II family profile" evidence="14">
    <location>
        <begin position="239"/>
        <end position="496"/>
    </location>
</feature>
<dbReference type="SMART" id="SM00863">
    <property type="entry name" value="tRNA_SAD"/>
    <property type="match status" value="1"/>
</dbReference>
<dbReference type="HAMAP" id="MF_00184">
    <property type="entry name" value="Thr_tRNA_synth"/>
    <property type="match status" value="1"/>
</dbReference>
<comment type="cofactor">
    <cofactor evidence="13">
        <name>Zn(2+)</name>
        <dbReference type="ChEBI" id="CHEBI:29105"/>
    </cofactor>
    <text evidence="13">Binds 1 zinc ion per subunit.</text>
</comment>
<dbReference type="EC" id="6.1.1.3" evidence="13"/>
<sequence>MKKTDTSSRADAIRHSLAHLLASSVLKKYPKAKLGIGPVIEHGFYYDIKFPRPISDEDLKDFETSMRAMIAEKLPIKGEKVTPAKARSLFKDQPFKLDLIKDFVKDKKPLTVYHTGTPSKTKNSKAPLPSYFLDLCRGGHIKNTSEINPEAFKLAKIAGAYWKGDEKNTQLTRIYGYAFETKVELDQHLAFLEEATARDHRKLGRELDLFVFADLVGPGLPLYTPRGTTILMAIKDYSRAMRRRIGYQEVQTPQINKGELFKISGHYDKYKDDMFRAQSNYSKEEYFLKPMNCPQHTQIYASTIRSYKDLPLKYADFAVLYRDEKPGELSGLTRLRAFSQDDGHCFCREDQIEHEFSLVLGVIKEMLASYGLEYYVRLSLRDEKNKSAYLGADATWKKSQTLLRKLLEEKRITFEVAEGEAAFYGPKMDIIAKDAIGREWQVSTIQLDFNMPERFGLEYTGEDGKKHRPIMIHNALVGSPERMFGVLIEHYKGAFPFWLAPVQVKILAINDKVLDYAGEVQKQLGATDVRVELDDRNESVGKKIREAEMQKIPYLIIIGEKEKAASTVSVRERGKGDQGTKSIEQFLEDIPGAPAM</sequence>
<evidence type="ECO:0000256" key="5">
    <source>
        <dbReference type="ARBA" id="ARBA00022723"/>
    </source>
</evidence>
<dbReference type="PANTHER" id="PTHR11451:SF44">
    <property type="entry name" value="THREONINE--TRNA LIGASE, CHLOROPLASTIC_MITOCHONDRIAL 2"/>
    <property type="match status" value="1"/>
</dbReference>
<accession>A0A1G2G623</accession>
<evidence type="ECO:0000259" key="14">
    <source>
        <dbReference type="PROSITE" id="PS50862"/>
    </source>
</evidence>
<keyword evidence="9 13" id="KW-0694">RNA-binding</keyword>
<dbReference type="GO" id="GO:0004829">
    <property type="term" value="F:threonine-tRNA ligase activity"/>
    <property type="evidence" value="ECO:0007669"/>
    <property type="project" value="UniProtKB-UniRule"/>
</dbReference>
<dbReference type="Proteomes" id="UP000177785">
    <property type="component" value="Unassembled WGS sequence"/>
</dbReference>
<dbReference type="FunFam" id="3.30.930.10:FF:000002">
    <property type="entry name" value="Threonine--tRNA ligase"/>
    <property type="match status" value="1"/>
</dbReference>
<dbReference type="STRING" id="1802115.A2756_01915"/>
<comment type="caution">
    <text evidence="13">Lacks conserved residue(s) required for the propagation of feature annotation.</text>
</comment>
<evidence type="ECO:0000256" key="9">
    <source>
        <dbReference type="ARBA" id="ARBA00022884"/>
    </source>
</evidence>
<comment type="similarity">
    <text evidence="1 13">Belongs to the class-II aminoacyl-tRNA synthetase family.</text>
</comment>
<dbReference type="InterPro" id="IPR045864">
    <property type="entry name" value="aa-tRNA-synth_II/BPL/LPL"/>
</dbReference>
<keyword evidence="10 13" id="KW-0648">Protein biosynthesis</keyword>
<evidence type="ECO:0000256" key="8">
    <source>
        <dbReference type="ARBA" id="ARBA00022840"/>
    </source>
</evidence>
<feature type="binding site" evidence="13">
    <location>
        <position position="344"/>
    </location>
    <ligand>
        <name>Zn(2+)</name>
        <dbReference type="ChEBI" id="CHEBI:29105"/>
        <note>catalytic</note>
    </ligand>
</feature>
<dbReference type="InterPro" id="IPR006195">
    <property type="entry name" value="aa-tRNA-synth_II"/>
</dbReference>
<dbReference type="PRINTS" id="PR01047">
    <property type="entry name" value="TRNASYNTHTHR"/>
</dbReference>
<dbReference type="Pfam" id="PF03129">
    <property type="entry name" value="HGTP_anticodon"/>
    <property type="match status" value="1"/>
</dbReference>
<dbReference type="InterPro" id="IPR012947">
    <property type="entry name" value="tRNA_SAD"/>
</dbReference>
<evidence type="ECO:0000256" key="10">
    <source>
        <dbReference type="ARBA" id="ARBA00022917"/>
    </source>
</evidence>
<keyword evidence="7 13" id="KW-0862">Zinc</keyword>
<evidence type="ECO:0000313" key="16">
    <source>
        <dbReference type="Proteomes" id="UP000177785"/>
    </source>
</evidence>
<evidence type="ECO:0000256" key="13">
    <source>
        <dbReference type="HAMAP-Rule" id="MF_00184"/>
    </source>
</evidence>
<dbReference type="NCBIfam" id="TIGR00418">
    <property type="entry name" value="thrS"/>
    <property type="match status" value="1"/>
</dbReference>
<evidence type="ECO:0000256" key="2">
    <source>
        <dbReference type="ARBA" id="ARBA00022490"/>
    </source>
</evidence>
<dbReference type="PROSITE" id="PS50862">
    <property type="entry name" value="AA_TRNA_LIGASE_II"/>
    <property type="match status" value="1"/>
</dbReference>
<evidence type="ECO:0000256" key="3">
    <source>
        <dbReference type="ARBA" id="ARBA00022555"/>
    </source>
</evidence>
<dbReference type="InterPro" id="IPR033728">
    <property type="entry name" value="ThrRS_core"/>
</dbReference>
<evidence type="ECO:0000256" key="12">
    <source>
        <dbReference type="ARBA" id="ARBA00049515"/>
    </source>
</evidence>
<dbReference type="GO" id="GO:0046872">
    <property type="term" value="F:metal ion binding"/>
    <property type="evidence" value="ECO:0007669"/>
    <property type="project" value="UniProtKB-KW"/>
</dbReference>
<dbReference type="GO" id="GO:0005737">
    <property type="term" value="C:cytoplasm"/>
    <property type="evidence" value="ECO:0007669"/>
    <property type="project" value="UniProtKB-SubCell"/>
</dbReference>
<dbReference type="GO" id="GO:0005524">
    <property type="term" value="F:ATP binding"/>
    <property type="evidence" value="ECO:0007669"/>
    <property type="project" value="UniProtKB-UniRule"/>
</dbReference>
<dbReference type="InterPro" id="IPR002314">
    <property type="entry name" value="aa-tRNA-synt_IIb"/>
</dbReference>
<proteinExistence type="inferred from homology"/>
<keyword evidence="3 13" id="KW-0820">tRNA-binding</keyword>
<keyword evidence="5 13" id="KW-0479">Metal-binding</keyword>
<keyword evidence="11 13" id="KW-0030">Aminoacyl-tRNA synthetase</keyword>
<dbReference type="InterPro" id="IPR002320">
    <property type="entry name" value="Thr-tRNA-ligase_IIa"/>
</dbReference>
<dbReference type="FunFam" id="3.30.980.10:FF:000005">
    <property type="entry name" value="Threonyl-tRNA synthetase, mitochondrial"/>
    <property type="match status" value="1"/>
</dbReference>
<comment type="catalytic activity">
    <reaction evidence="12 13">
        <text>tRNA(Thr) + L-threonine + ATP = L-threonyl-tRNA(Thr) + AMP + diphosphate + H(+)</text>
        <dbReference type="Rhea" id="RHEA:24624"/>
        <dbReference type="Rhea" id="RHEA-COMP:9670"/>
        <dbReference type="Rhea" id="RHEA-COMP:9704"/>
        <dbReference type="ChEBI" id="CHEBI:15378"/>
        <dbReference type="ChEBI" id="CHEBI:30616"/>
        <dbReference type="ChEBI" id="CHEBI:33019"/>
        <dbReference type="ChEBI" id="CHEBI:57926"/>
        <dbReference type="ChEBI" id="CHEBI:78442"/>
        <dbReference type="ChEBI" id="CHEBI:78534"/>
        <dbReference type="ChEBI" id="CHEBI:456215"/>
        <dbReference type="EC" id="6.1.1.3"/>
    </reaction>
</comment>
<feature type="binding site" evidence="13">
    <location>
        <position position="293"/>
    </location>
    <ligand>
        <name>Zn(2+)</name>
        <dbReference type="ChEBI" id="CHEBI:29105"/>
        <note>catalytic</note>
    </ligand>
</feature>
<evidence type="ECO:0000256" key="7">
    <source>
        <dbReference type="ARBA" id="ARBA00022833"/>
    </source>
</evidence>
<evidence type="ECO:0000256" key="4">
    <source>
        <dbReference type="ARBA" id="ARBA00022598"/>
    </source>
</evidence>
<dbReference type="EMBL" id="MHNL01000005">
    <property type="protein sequence ID" value="OGZ45643.1"/>
    <property type="molecule type" value="Genomic_DNA"/>
</dbReference>
<keyword evidence="2 13" id="KW-0963">Cytoplasm</keyword>
<evidence type="ECO:0000313" key="15">
    <source>
        <dbReference type="EMBL" id="OGZ45643.1"/>
    </source>
</evidence>
<dbReference type="Pfam" id="PF07973">
    <property type="entry name" value="tRNA_SAD"/>
    <property type="match status" value="1"/>
</dbReference>
<dbReference type="InterPro" id="IPR018163">
    <property type="entry name" value="Thr/Ala-tRNA-synth_IIc_edit"/>
</dbReference>
<dbReference type="InterPro" id="IPR004154">
    <property type="entry name" value="Anticodon-bd"/>
</dbReference>
<dbReference type="Gene3D" id="3.30.54.20">
    <property type="match status" value="1"/>
</dbReference>
<dbReference type="Gene3D" id="3.40.50.800">
    <property type="entry name" value="Anticodon-binding domain"/>
    <property type="match status" value="1"/>
</dbReference>
<dbReference type="SUPFAM" id="SSF55681">
    <property type="entry name" value="Class II aaRS and biotin synthetases"/>
    <property type="match status" value="1"/>
</dbReference>
<dbReference type="Gene3D" id="3.30.930.10">
    <property type="entry name" value="Bira Bifunctional Protein, Domain 2"/>
    <property type="match status" value="1"/>
</dbReference>
<comment type="subunit">
    <text evidence="13">Homodimer.</text>
</comment>
<dbReference type="AlphaFoldDB" id="A0A1G2G623"/>
<protein>
    <recommendedName>
        <fullName evidence="13">Threonine--tRNA ligase</fullName>
        <ecNumber evidence="13">6.1.1.3</ecNumber>
    </recommendedName>
    <alternativeName>
        <fullName evidence="13">Threonyl-tRNA synthetase</fullName>
        <shortName evidence="13">ThrRS</shortName>
    </alternativeName>
</protein>
<reference evidence="15 16" key="1">
    <citation type="journal article" date="2016" name="Nat. Commun.">
        <title>Thousands of microbial genomes shed light on interconnected biogeochemical processes in an aquifer system.</title>
        <authorList>
            <person name="Anantharaman K."/>
            <person name="Brown C.T."/>
            <person name="Hug L.A."/>
            <person name="Sharon I."/>
            <person name="Castelle C.J."/>
            <person name="Probst A.J."/>
            <person name="Thomas B.C."/>
            <person name="Singh A."/>
            <person name="Wilkins M.J."/>
            <person name="Karaoz U."/>
            <person name="Brodie E.L."/>
            <person name="Williams K.H."/>
            <person name="Hubbard S.S."/>
            <person name="Banfield J.F."/>
        </authorList>
    </citation>
    <scope>NUCLEOTIDE SEQUENCE [LARGE SCALE GENOMIC DNA]</scope>
</reference>
<dbReference type="GO" id="GO:0000049">
    <property type="term" value="F:tRNA binding"/>
    <property type="evidence" value="ECO:0007669"/>
    <property type="project" value="UniProtKB-KW"/>
</dbReference>
<dbReference type="FunFam" id="3.40.50.800:FF:000001">
    <property type="entry name" value="Threonine--tRNA ligase"/>
    <property type="match status" value="1"/>
</dbReference>
<organism evidence="15 16">
    <name type="scientific">Candidatus Ryanbacteria bacterium RIFCSPHIGHO2_01_FULL_48_27</name>
    <dbReference type="NCBI Taxonomy" id="1802115"/>
    <lineage>
        <taxon>Bacteria</taxon>
        <taxon>Candidatus Ryaniibacteriota</taxon>
    </lineage>
</organism>
<dbReference type="GO" id="GO:0006435">
    <property type="term" value="P:threonyl-tRNA aminoacylation"/>
    <property type="evidence" value="ECO:0007669"/>
    <property type="project" value="UniProtKB-UniRule"/>
</dbReference>
<name>A0A1G2G623_9BACT</name>
<keyword evidence="6 13" id="KW-0547">Nucleotide-binding</keyword>
<dbReference type="CDD" id="cd00860">
    <property type="entry name" value="ThrRS_anticodon"/>
    <property type="match status" value="1"/>
</dbReference>
<gene>
    <name evidence="13" type="primary">thrS</name>
    <name evidence="15" type="ORF">A2756_01915</name>
</gene>
<keyword evidence="4 13" id="KW-0436">Ligase</keyword>
<dbReference type="InterPro" id="IPR047246">
    <property type="entry name" value="ThrRS_anticodon"/>
</dbReference>
<dbReference type="Gene3D" id="3.30.980.10">
    <property type="entry name" value="Threonyl-trna Synthetase, Chain A, domain 2"/>
    <property type="match status" value="1"/>
</dbReference>
<comment type="caution">
    <text evidence="15">The sequence shown here is derived from an EMBL/GenBank/DDBJ whole genome shotgun (WGS) entry which is preliminary data.</text>
</comment>
<feature type="binding site" evidence="13">
    <location>
        <position position="473"/>
    </location>
    <ligand>
        <name>Zn(2+)</name>
        <dbReference type="ChEBI" id="CHEBI:29105"/>
        <note>catalytic</note>
    </ligand>
</feature>
<keyword evidence="8 13" id="KW-0067">ATP-binding</keyword>
<dbReference type="CDD" id="cd00771">
    <property type="entry name" value="ThrRS_core"/>
    <property type="match status" value="1"/>
</dbReference>
<evidence type="ECO:0000256" key="1">
    <source>
        <dbReference type="ARBA" id="ARBA00008226"/>
    </source>
</evidence>
<evidence type="ECO:0000256" key="11">
    <source>
        <dbReference type="ARBA" id="ARBA00023146"/>
    </source>
</evidence>
<evidence type="ECO:0000256" key="6">
    <source>
        <dbReference type="ARBA" id="ARBA00022741"/>
    </source>
</evidence>
<dbReference type="PANTHER" id="PTHR11451">
    <property type="entry name" value="THREONINE-TRNA LIGASE"/>
    <property type="match status" value="1"/>
</dbReference>
<comment type="subcellular location">
    <subcellularLocation>
        <location evidence="13">Cytoplasm</location>
    </subcellularLocation>
</comment>
<dbReference type="SUPFAM" id="SSF52954">
    <property type="entry name" value="Class II aaRS ABD-related"/>
    <property type="match status" value="1"/>
</dbReference>
<dbReference type="Pfam" id="PF00587">
    <property type="entry name" value="tRNA-synt_2b"/>
    <property type="match status" value="1"/>
</dbReference>